<feature type="compositionally biased region" description="Polar residues" evidence="6">
    <location>
        <begin position="23"/>
        <end position="33"/>
    </location>
</feature>
<evidence type="ECO:0000256" key="2">
    <source>
        <dbReference type="ARBA" id="ARBA00022448"/>
    </source>
</evidence>
<evidence type="ECO:0000313" key="9">
    <source>
        <dbReference type="Proteomes" id="UP001152607"/>
    </source>
</evidence>
<feature type="transmembrane region" description="Helical" evidence="7">
    <location>
        <begin position="395"/>
        <end position="415"/>
    </location>
</feature>
<feature type="transmembrane region" description="Helical" evidence="7">
    <location>
        <begin position="492"/>
        <end position="511"/>
    </location>
</feature>
<dbReference type="Pfam" id="PF13520">
    <property type="entry name" value="AA_permease_2"/>
    <property type="match status" value="1"/>
</dbReference>
<name>A0A9W4XKJ1_9PLEO</name>
<evidence type="ECO:0000256" key="6">
    <source>
        <dbReference type="SAM" id="MobiDB-lite"/>
    </source>
</evidence>
<feature type="transmembrane region" description="Helical" evidence="7">
    <location>
        <begin position="343"/>
        <end position="364"/>
    </location>
</feature>
<keyword evidence="5 7" id="KW-0472">Membrane</keyword>
<dbReference type="GO" id="GO:0016020">
    <property type="term" value="C:membrane"/>
    <property type="evidence" value="ECO:0007669"/>
    <property type="project" value="UniProtKB-SubCell"/>
</dbReference>
<dbReference type="GO" id="GO:0015101">
    <property type="term" value="F:organic cation transmembrane transporter activity"/>
    <property type="evidence" value="ECO:0007669"/>
    <property type="project" value="UniProtKB-ARBA"/>
</dbReference>
<dbReference type="Proteomes" id="UP001152607">
    <property type="component" value="Unassembled WGS sequence"/>
</dbReference>
<keyword evidence="3 7" id="KW-0812">Transmembrane</keyword>
<dbReference type="AlphaFoldDB" id="A0A9W4XKJ1"/>
<dbReference type="PANTHER" id="PTHR45649">
    <property type="entry name" value="AMINO-ACID PERMEASE BAT1"/>
    <property type="match status" value="1"/>
</dbReference>
<evidence type="ECO:0000256" key="4">
    <source>
        <dbReference type="ARBA" id="ARBA00022989"/>
    </source>
</evidence>
<feature type="transmembrane region" description="Helical" evidence="7">
    <location>
        <begin position="137"/>
        <end position="161"/>
    </location>
</feature>
<protein>
    <recommendedName>
        <fullName evidence="10">Choline transport protein</fullName>
    </recommendedName>
</protein>
<feature type="transmembrane region" description="Helical" evidence="7">
    <location>
        <begin position="181"/>
        <end position="200"/>
    </location>
</feature>
<evidence type="ECO:0000256" key="1">
    <source>
        <dbReference type="ARBA" id="ARBA00004141"/>
    </source>
</evidence>
<gene>
    <name evidence="8" type="ORF">PDIGIT_LOCUS1495</name>
</gene>
<comment type="subcellular location">
    <subcellularLocation>
        <location evidence="1">Membrane</location>
        <topology evidence="1">Multi-pass membrane protein</topology>
    </subcellularLocation>
</comment>
<dbReference type="PIRSF" id="PIRSF006060">
    <property type="entry name" value="AA_transporter"/>
    <property type="match status" value="1"/>
</dbReference>
<dbReference type="Gene3D" id="1.20.1740.10">
    <property type="entry name" value="Amino acid/polyamine transporter I"/>
    <property type="match status" value="1"/>
</dbReference>
<accession>A0A9W4XKJ1</accession>
<feature type="transmembrane region" description="Helical" evidence="7">
    <location>
        <begin position="212"/>
        <end position="230"/>
    </location>
</feature>
<feature type="transmembrane region" description="Helical" evidence="7">
    <location>
        <begin position="56"/>
        <end position="83"/>
    </location>
</feature>
<keyword evidence="2" id="KW-0813">Transport</keyword>
<feature type="transmembrane region" description="Helical" evidence="7">
    <location>
        <begin position="421"/>
        <end position="443"/>
    </location>
</feature>
<sequence>MADEASSGVHEKASEPIGEHSEMATTPKGSSPSIDVDHDAMKLAEMGYTQDMQRNFSVWSVLGVGFSLTNSWFGISAALITGINSGGPLLIIYGILLLALVSTCVGITLSELASALPNAGGQYFWANELAPKKWASLASYLTGWFAWAGSIFTSASVALAVGSAVVGCYQLSHPDFTIKPWHIFVAYQLVNIFCFIFNCFGKILPTVAKVSLWTSLLSFFVILVTVPAVAPTHQHAKFVFATFINNTGWSQNGIAFIVGLVNTNWSFACLDCATHLAEEVHRPERMVPIAIMGTVLIGFITSWFWSMAMFFSIVGDFANIIATPTLVPVLELFYQALNSRPGAIVLECLIIATGLGCLVASHTWQSRLCWSFARDRGLPGYAWLSRVHGRLDVPLNAHLTSCVIVAVVGCLYLASLTAFNSMIAACIVLLYLSYSIPVICLLLRGRSTLTPGPFFLGPVGLFANIVTLAWTLFTLIMYSFPYAKPVVPGNMNYVSLVYAVVVLIIAVDWLARGRKTFRGVGERKGNVDEVVLSVVGRG</sequence>
<evidence type="ECO:0000256" key="5">
    <source>
        <dbReference type="ARBA" id="ARBA00023136"/>
    </source>
</evidence>
<comment type="caution">
    <text evidence="8">The sequence shown here is derived from an EMBL/GenBank/DDBJ whole genome shotgun (WGS) entry which is preliminary data.</text>
</comment>
<feature type="transmembrane region" description="Helical" evidence="7">
    <location>
        <begin position="89"/>
        <end position="116"/>
    </location>
</feature>
<dbReference type="PANTHER" id="PTHR45649:SF7">
    <property type="entry name" value="CHOLINE TRANSPORT PROTEIN"/>
    <property type="match status" value="1"/>
</dbReference>
<reference evidence="8" key="1">
    <citation type="submission" date="2023-01" db="EMBL/GenBank/DDBJ databases">
        <authorList>
            <person name="Van Ghelder C."/>
            <person name="Rancurel C."/>
        </authorList>
    </citation>
    <scope>NUCLEOTIDE SEQUENCE</scope>
    <source>
        <strain evidence="8">CNCM I-4278</strain>
    </source>
</reference>
<evidence type="ECO:0000313" key="8">
    <source>
        <dbReference type="EMBL" id="CAI6264845.1"/>
    </source>
</evidence>
<feature type="transmembrane region" description="Helical" evidence="7">
    <location>
        <begin position="455"/>
        <end position="480"/>
    </location>
</feature>
<dbReference type="InterPro" id="IPR002293">
    <property type="entry name" value="AA/rel_permease1"/>
</dbReference>
<evidence type="ECO:0000256" key="3">
    <source>
        <dbReference type="ARBA" id="ARBA00022692"/>
    </source>
</evidence>
<feature type="transmembrane region" description="Helical" evidence="7">
    <location>
        <begin position="286"/>
        <end position="305"/>
    </location>
</feature>
<feature type="compositionally biased region" description="Basic and acidic residues" evidence="6">
    <location>
        <begin position="9"/>
        <end position="22"/>
    </location>
</feature>
<feature type="region of interest" description="Disordered" evidence="6">
    <location>
        <begin position="1"/>
        <end position="33"/>
    </location>
</feature>
<organism evidence="8 9">
    <name type="scientific">Periconia digitata</name>
    <dbReference type="NCBI Taxonomy" id="1303443"/>
    <lineage>
        <taxon>Eukaryota</taxon>
        <taxon>Fungi</taxon>
        <taxon>Dikarya</taxon>
        <taxon>Ascomycota</taxon>
        <taxon>Pezizomycotina</taxon>
        <taxon>Dothideomycetes</taxon>
        <taxon>Pleosporomycetidae</taxon>
        <taxon>Pleosporales</taxon>
        <taxon>Massarineae</taxon>
        <taxon>Periconiaceae</taxon>
        <taxon>Periconia</taxon>
    </lineage>
</organism>
<dbReference type="OrthoDB" id="2417308at2759"/>
<proteinExistence type="predicted"/>
<dbReference type="EMBL" id="CAOQHR010000001">
    <property type="protein sequence ID" value="CAI6264845.1"/>
    <property type="molecule type" value="Genomic_DNA"/>
</dbReference>
<dbReference type="FunFam" id="1.20.1740.10:FF:000046">
    <property type="entry name" value="Amino-acid permease, putative"/>
    <property type="match status" value="1"/>
</dbReference>
<keyword evidence="9" id="KW-1185">Reference proteome</keyword>
<evidence type="ECO:0008006" key="10">
    <source>
        <dbReference type="Google" id="ProtNLM"/>
    </source>
</evidence>
<evidence type="ECO:0000256" key="7">
    <source>
        <dbReference type="SAM" id="Phobius"/>
    </source>
</evidence>
<keyword evidence="4 7" id="KW-1133">Transmembrane helix</keyword>